<dbReference type="InterPro" id="IPR036165">
    <property type="entry name" value="YefM-like_sf"/>
</dbReference>
<dbReference type="Pfam" id="PF02604">
    <property type="entry name" value="PhdYeFM_antitox"/>
    <property type="match status" value="1"/>
</dbReference>
<comment type="similarity">
    <text evidence="1 2">Belongs to the phD/YefM antitoxin family.</text>
</comment>
<reference evidence="3" key="1">
    <citation type="submission" date="2024-06" db="EMBL/GenBank/DDBJ databases">
        <title>Caulobacter inopinatus, sp. nov.</title>
        <authorList>
            <person name="Donachie S.P."/>
        </authorList>
    </citation>
    <scope>NUCLEOTIDE SEQUENCE</scope>
    <source>
        <strain evidence="3">73W</strain>
    </source>
</reference>
<name>A0AB39KRT1_9CAUL</name>
<organism evidence="3">
    <name type="scientific">Caulobacter sp. 73W</name>
    <dbReference type="NCBI Taxonomy" id="3161137"/>
    <lineage>
        <taxon>Bacteria</taxon>
        <taxon>Pseudomonadati</taxon>
        <taxon>Pseudomonadota</taxon>
        <taxon>Alphaproteobacteria</taxon>
        <taxon>Caulobacterales</taxon>
        <taxon>Caulobacteraceae</taxon>
        <taxon>Caulobacter</taxon>
    </lineage>
</organism>
<protein>
    <recommendedName>
        <fullName evidence="2">Antitoxin</fullName>
    </recommendedName>
</protein>
<dbReference type="SUPFAM" id="SSF143120">
    <property type="entry name" value="YefM-like"/>
    <property type="match status" value="1"/>
</dbReference>
<dbReference type="InterPro" id="IPR006442">
    <property type="entry name" value="Antitoxin_Phd/YefM"/>
</dbReference>
<proteinExistence type="inferred from homology"/>
<evidence type="ECO:0000256" key="2">
    <source>
        <dbReference type="RuleBase" id="RU362080"/>
    </source>
</evidence>
<gene>
    <name evidence="3" type="ORF">ABOZ73_16025</name>
</gene>
<dbReference type="Gene3D" id="3.40.1620.10">
    <property type="entry name" value="YefM-like domain"/>
    <property type="match status" value="1"/>
</dbReference>
<accession>A0AB39KRT1</accession>
<evidence type="ECO:0000313" key="3">
    <source>
        <dbReference type="EMBL" id="XDO96267.1"/>
    </source>
</evidence>
<comment type="function">
    <text evidence="2">Antitoxin component of a type II toxin-antitoxin (TA) system.</text>
</comment>
<dbReference type="AlphaFoldDB" id="A0AB39KRT1"/>
<evidence type="ECO:0000256" key="1">
    <source>
        <dbReference type="ARBA" id="ARBA00009981"/>
    </source>
</evidence>
<dbReference type="RefSeq" id="WP_369059121.1">
    <property type="nucleotide sequence ID" value="NZ_CP158375.1"/>
</dbReference>
<sequence>MKTIDIDEARANFEALIAATAASGEGFVLTRNGVAIARVLPITTKVAAPATRIGFMKGKLGISCDTNPSLDDEVRALFEG</sequence>
<dbReference type="EMBL" id="CP158375">
    <property type="protein sequence ID" value="XDO96267.1"/>
    <property type="molecule type" value="Genomic_DNA"/>
</dbReference>